<protein>
    <recommendedName>
        <fullName evidence="3">Lipocalin-like domain-containing protein</fullName>
    </recommendedName>
</protein>
<dbReference type="EMBL" id="WJXZ01000009">
    <property type="protein sequence ID" value="MRS62783.1"/>
    <property type="molecule type" value="Genomic_DNA"/>
</dbReference>
<dbReference type="RefSeq" id="WP_154176151.1">
    <property type="nucleotide sequence ID" value="NZ_WJXZ01000009.1"/>
</dbReference>
<proteinExistence type="predicted"/>
<reference evidence="1 2" key="1">
    <citation type="journal article" date="2018" name="Antonie Van Leeuwenhoek">
        <title>Larkinella terrae sp. nov., isolated from soil on Jeju Island, South Korea.</title>
        <authorList>
            <person name="Ten L.N."/>
            <person name="Jeon J."/>
            <person name="Park S.J."/>
            <person name="Park S."/>
            <person name="Lee S.Y."/>
            <person name="Kim M.K."/>
            <person name="Jung H.Y."/>
        </authorList>
    </citation>
    <scope>NUCLEOTIDE SEQUENCE [LARGE SCALE GENOMIC DNA]</scope>
    <source>
        <strain evidence="1 2">KCTC 52001</strain>
    </source>
</reference>
<dbReference type="PROSITE" id="PS51257">
    <property type="entry name" value="PROKAR_LIPOPROTEIN"/>
    <property type="match status" value="1"/>
</dbReference>
<accession>A0A7K0ELQ7</accession>
<evidence type="ECO:0008006" key="3">
    <source>
        <dbReference type="Google" id="ProtNLM"/>
    </source>
</evidence>
<dbReference type="OrthoDB" id="955129at2"/>
<organism evidence="1 2">
    <name type="scientific">Larkinella terrae</name>
    <dbReference type="NCBI Taxonomy" id="2025311"/>
    <lineage>
        <taxon>Bacteria</taxon>
        <taxon>Pseudomonadati</taxon>
        <taxon>Bacteroidota</taxon>
        <taxon>Cytophagia</taxon>
        <taxon>Cytophagales</taxon>
        <taxon>Spirosomataceae</taxon>
        <taxon>Larkinella</taxon>
    </lineage>
</organism>
<dbReference type="Proteomes" id="UP000441754">
    <property type="component" value="Unassembled WGS sequence"/>
</dbReference>
<dbReference type="AlphaFoldDB" id="A0A7K0ELQ7"/>
<sequence length="175" mass="18637">MKKALLFLLLGTTVFVSCNKDDDDTTPAVKTKAEMLINTWEVQSGTVGLGAAAPIPGYTKGGSTNLLDMSKFRMQFKTGGDFVQTSLEGVSTSGKWALSDNDTKLTLTTPALPAPDVWNITNLTETNFDFGRVIAGNSTAPGDLYWKNLIDTYGKPLGITSANGVTIAVKTIPVK</sequence>
<evidence type="ECO:0000313" key="1">
    <source>
        <dbReference type="EMBL" id="MRS62783.1"/>
    </source>
</evidence>
<evidence type="ECO:0000313" key="2">
    <source>
        <dbReference type="Proteomes" id="UP000441754"/>
    </source>
</evidence>
<comment type="caution">
    <text evidence="1">The sequence shown here is derived from an EMBL/GenBank/DDBJ whole genome shotgun (WGS) entry which is preliminary data.</text>
</comment>
<gene>
    <name evidence="1" type="ORF">GJJ30_15900</name>
</gene>
<name>A0A7K0ELQ7_9BACT</name>
<keyword evidence="2" id="KW-1185">Reference proteome</keyword>